<dbReference type="PROSITE" id="PS51721">
    <property type="entry name" value="G_CP"/>
    <property type="match status" value="1"/>
</dbReference>
<dbReference type="Pfam" id="PF21516">
    <property type="entry name" value="YqeH-like_C"/>
    <property type="match status" value="1"/>
</dbReference>
<dbReference type="InterPro" id="IPR027417">
    <property type="entry name" value="P-loop_NTPase"/>
</dbReference>
<sequence length="363" mass="41251">MSELRCYGCGAKIQSEDPKRPGYLPAKAKQGKEQVLCQRCFKLLHYHTKIASPLTQDDFLKVISKIGDKDALVVYILDLFDFNASQIPGLMRHIGYNDVLVLANKRDLLPASLKEHRLMMWVRRQLKAEGLKPVDVIITSGKKNLNFDEIYEKIDAYRHGRDVYVVGTTNVGKSTFINGLLKHYVQVTTQITTSEFPGTTLDLIKIPFDETSSLYDTPGIMNNRQMTSRVDDKVLKLIMPQSEVKAMTYQLSDKQSLYIEGLARMDYIEGEKGSFTCFFSKRLKIHRTKLENADGLYNRHKTLAITLPEIQTIDQMKAYEFTFDGTKQDIVIAGLGFMSIKTKGKVVIRVPEGIDVIVREPLV</sequence>
<dbReference type="InterPro" id="IPR048422">
    <property type="entry name" value="NOA1/YqeH-like_C"/>
</dbReference>
<evidence type="ECO:0000313" key="3">
    <source>
        <dbReference type="Proteomes" id="UP000268059"/>
    </source>
</evidence>
<dbReference type="PANTHER" id="PTHR46434:SF1">
    <property type="entry name" value="GENETIC INTERACTOR OF PROHIBITINS 3, MITOCHONDRIAL"/>
    <property type="match status" value="1"/>
</dbReference>
<evidence type="ECO:0000259" key="1">
    <source>
        <dbReference type="PROSITE" id="PS51721"/>
    </source>
</evidence>
<dbReference type="InterPro" id="IPR030378">
    <property type="entry name" value="G_CP_dom"/>
</dbReference>
<dbReference type="CDD" id="cd01855">
    <property type="entry name" value="YqeH"/>
    <property type="match status" value="1"/>
</dbReference>
<dbReference type="InParanoid" id="A0A3G9JQK3"/>
<keyword evidence="3" id="KW-1185">Reference proteome</keyword>
<dbReference type="EMBL" id="AP019309">
    <property type="protein sequence ID" value="BBH26548.1"/>
    <property type="molecule type" value="Genomic_DNA"/>
</dbReference>
<dbReference type="SUPFAM" id="SSF52540">
    <property type="entry name" value="P-loop containing nucleoside triphosphate hydrolases"/>
    <property type="match status" value="1"/>
</dbReference>
<dbReference type="KEGG" id="ebm:SG0102_14820"/>
<organism evidence="2 3">
    <name type="scientific">Intestinibaculum porci</name>
    <dbReference type="NCBI Taxonomy" id="2487118"/>
    <lineage>
        <taxon>Bacteria</taxon>
        <taxon>Bacillati</taxon>
        <taxon>Bacillota</taxon>
        <taxon>Erysipelotrichia</taxon>
        <taxon>Erysipelotrichales</taxon>
        <taxon>Erysipelotrichaceae</taxon>
        <taxon>Intestinibaculum</taxon>
    </lineage>
</organism>
<reference evidence="2 3" key="1">
    <citation type="submission" date="2018-11" db="EMBL/GenBank/DDBJ databases">
        <title>Novel Erysipelotrichaceae bacterium isolated from small intestine of a swine.</title>
        <authorList>
            <person name="Kim J.S."/>
            <person name="Choe H."/>
            <person name="Lee Y.R."/>
            <person name="Kim K.M."/>
            <person name="Park D.S."/>
        </authorList>
    </citation>
    <scope>NUCLEOTIDE SEQUENCE [LARGE SCALE GENOMIC DNA]</scope>
    <source>
        <strain evidence="2 3">SG0102</strain>
    </source>
</reference>
<dbReference type="Gene3D" id="3.40.50.300">
    <property type="entry name" value="P-loop containing nucleotide triphosphate hydrolases"/>
    <property type="match status" value="1"/>
</dbReference>
<dbReference type="PANTHER" id="PTHR46434">
    <property type="entry name" value="GENETIC INTERACTOR OF PROHIBITINS 3, MITOCHONDRIAL"/>
    <property type="match status" value="1"/>
</dbReference>
<dbReference type="InterPro" id="IPR050896">
    <property type="entry name" value="Mito_lipid_metab_GTPase"/>
</dbReference>
<accession>A0A3G9JQK3</accession>
<dbReference type="Proteomes" id="UP000268059">
    <property type="component" value="Chromosome"/>
</dbReference>
<dbReference type="NCBIfam" id="TIGR03597">
    <property type="entry name" value="GTPase_YqeH"/>
    <property type="match status" value="1"/>
</dbReference>
<dbReference type="InterPro" id="IPR019988">
    <property type="entry name" value="GTP-bd_ribosome_bgen_YqeH"/>
</dbReference>
<dbReference type="InterPro" id="IPR006073">
    <property type="entry name" value="GTP-bd"/>
</dbReference>
<dbReference type="FunCoup" id="A0A3G9JQK3">
    <property type="interactions" value="290"/>
</dbReference>
<evidence type="ECO:0000313" key="2">
    <source>
        <dbReference type="EMBL" id="BBH26548.1"/>
    </source>
</evidence>
<dbReference type="OrthoDB" id="9773841at2"/>
<dbReference type="Pfam" id="PF01926">
    <property type="entry name" value="MMR_HSR1"/>
    <property type="match status" value="1"/>
</dbReference>
<dbReference type="AlphaFoldDB" id="A0A3G9JQK3"/>
<feature type="domain" description="CP-type G" evidence="1">
    <location>
        <begin position="60"/>
        <end position="223"/>
    </location>
</feature>
<gene>
    <name evidence="2" type="ORF">SG0102_14820</name>
</gene>
<proteinExistence type="predicted"/>
<name>A0A3G9JQK3_9FIRM</name>
<dbReference type="RefSeq" id="WP_125119401.1">
    <property type="nucleotide sequence ID" value="NZ_AP019309.1"/>
</dbReference>
<protein>
    <submittedName>
        <fullName evidence="2">Ribosome biogenesis GTPase YqeH</fullName>
    </submittedName>
</protein>
<dbReference type="GO" id="GO:0005525">
    <property type="term" value="F:GTP binding"/>
    <property type="evidence" value="ECO:0007669"/>
    <property type="project" value="InterPro"/>
</dbReference>